<dbReference type="Gene3D" id="1.25.40.10">
    <property type="entry name" value="Tetratricopeptide repeat domain"/>
    <property type="match status" value="1"/>
</dbReference>
<dbReference type="InterPro" id="IPR011990">
    <property type="entry name" value="TPR-like_helical_dom_sf"/>
</dbReference>
<dbReference type="InterPro" id="IPR051730">
    <property type="entry name" value="NASP-like"/>
</dbReference>
<dbReference type="PANTHER" id="PTHR15081:SF1">
    <property type="entry name" value="NUCLEAR AUTOANTIGENIC SPERM PROTEIN"/>
    <property type="match status" value="1"/>
</dbReference>
<organism evidence="3 4">
    <name type="scientific">Vitis vinifera</name>
    <name type="common">Grape</name>
    <dbReference type="NCBI Taxonomy" id="29760"/>
    <lineage>
        <taxon>Eukaryota</taxon>
        <taxon>Viridiplantae</taxon>
        <taxon>Streptophyta</taxon>
        <taxon>Embryophyta</taxon>
        <taxon>Tracheophyta</taxon>
        <taxon>Spermatophyta</taxon>
        <taxon>Magnoliopsida</taxon>
        <taxon>eudicotyledons</taxon>
        <taxon>Gunneridae</taxon>
        <taxon>Pentapetalae</taxon>
        <taxon>rosids</taxon>
        <taxon>Vitales</taxon>
        <taxon>Vitaceae</taxon>
        <taxon>Viteae</taxon>
        <taxon>Vitis</taxon>
    </lineage>
</organism>
<keyword evidence="2" id="KW-0802">TPR repeat</keyword>
<dbReference type="AlphaFoldDB" id="A0A438K187"/>
<sequence>MAESPSYDGPSSEPVSLRESLNSDYMRRGSIALKNNDFAEAGKWFKLAVAIWIPHKGKLAPERAEAYFKYALALLYEVPVPADDPLDDLPKEIDYLNFFDKDGITSAVKQDDGSHLAHEEGSGLGVGSSKNLDSAWCVLNLALSISNVISMEKASIFSAIGEVAFRKVDFNESYKHYSEALTILEIFYPEEEDRMAHLYPFSGRLIHFTYYLYTSLTYVQNYFDEFPQTHSSRKANRSFKICMCLERIDKIGEAITYCTEAIRDSARRLEKLDAKLSTFSGWGWSLDDIAASCNGPVDPAYLELQAEKKRVHELQGKFENKASIHSSFWSSFCLHLECTVVEIFFLICRCSSCIWNVFKELLLRKQADKNPLATTSVLL</sequence>
<evidence type="ECO:0000256" key="2">
    <source>
        <dbReference type="ARBA" id="ARBA00022803"/>
    </source>
</evidence>
<dbReference type="PANTHER" id="PTHR15081">
    <property type="entry name" value="NUCLEAR AUTOANTIGENIC SPERM PROTEIN NASP -RELATED"/>
    <property type="match status" value="1"/>
</dbReference>
<accession>A0A438K187</accession>
<evidence type="ECO:0000313" key="4">
    <source>
        <dbReference type="Proteomes" id="UP000288805"/>
    </source>
</evidence>
<evidence type="ECO:0000313" key="3">
    <source>
        <dbReference type="EMBL" id="RVX14982.1"/>
    </source>
</evidence>
<comment type="caution">
    <text evidence="3">The sequence shown here is derived from an EMBL/GenBank/DDBJ whole genome shotgun (WGS) entry which is preliminary data.</text>
</comment>
<evidence type="ECO:0000256" key="1">
    <source>
        <dbReference type="ARBA" id="ARBA00022737"/>
    </source>
</evidence>
<dbReference type="Proteomes" id="UP000288805">
    <property type="component" value="Unassembled WGS sequence"/>
</dbReference>
<reference evidence="3 4" key="1">
    <citation type="journal article" date="2018" name="PLoS Genet.">
        <title>Population sequencing reveals clonal diversity and ancestral inbreeding in the grapevine cultivar Chardonnay.</title>
        <authorList>
            <person name="Roach M.J."/>
            <person name="Johnson D.L."/>
            <person name="Bohlmann J."/>
            <person name="van Vuuren H.J."/>
            <person name="Jones S.J."/>
            <person name="Pretorius I.S."/>
            <person name="Schmidt S.A."/>
            <person name="Borneman A.R."/>
        </authorList>
    </citation>
    <scope>NUCLEOTIDE SEQUENCE [LARGE SCALE GENOMIC DNA]</scope>
    <source>
        <strain evidence="4">cv. Chardonnay</strain>
        <tissue evidence="3">Leaf</tissue>
    </source>
</reference>
<gene>
    <name evidence="3" type="ORF">CK203_007812</name>
</gene>
<keyword evidence="1" id="KW-0677">Repeat</keyword>
<name>A0A438K187_VITVI</name>
<dbReference type="EMBL" id="QGNW01000019">
    <property type="protein sequence ID" value="RVX14982.1"/>
    <property type="molecule type" value="Genomic_DNA"/>
</dbReference>
<proteinExistence type="predicted"/>
<protein>
    <submittedName>
        <fullName evidence="3">Uncharacterized protein</fullName>
    </submittedName>
</protein>